<evidence type="ECO:0000256" key="2">
    <source>
        <dbReference type="ARBA" id="ARBA00009226"/>
    </source>
</evidence>
<evidence type="ECO:0000256" key="7">
    <source>
        <dbReference type="ARBA" id="ARBA00023136"/>
    </source>
</evidence>
<keyword evidence="4" id="KW-1003">Cell membrane</keyword>
<comment type="caution">
    <text evidence="9">The sequence shown here is derived from an EMBL/GenBank/DDBJ whole genome shotgun (WGS) entry which is preliminary data.</text>
</comment>
<evidence type="ECO:0000313" key="9">
    <source>
        <dbReference type="EMBL" id="GLQ92649.1"/>
    </source>
</evidence>
<comment type="subcellular location">
    <subcellularLocation>
        <location evidence="1">Cell membrane</location>
        <topology evidence="1">Peripheral membrane protein</topology>
        <orientation evidence="1">Cytoplasmic side</orientation>
    </subcellularLocation>
</comment>
<evidence type="ECO:0000256" key="5">
    <source>
        <dbReference type="ARBA" id="ARBA00022500"/>
    </source>
</evidence>
<evidence type="ECO:0000313" key="10">
    <source>
        <dbReference type="Proteomes" id="UP001156670"/>
    </source>
</evidence>
<dbReference type="SUPFAM" id="SSF101801">
    <property type="entry name" value="Surface presentation of antigens (SPOA)"/>
    <property type="match status" value="1"/>
</dbReference>
<reference evidence="10" key="1">
    <citation type="journal article" date="2019" name="Int. J. Syst. Evol. Microbiol.">
        <title>The Global Catalogue of Microorganisms (GCM) 10K type strain sequencing project: providing services to taxonomists for standard genome sequencing and annotation.</title>
        <authorList>
            <consortium name="The Broad Institute Genomics Platform"/>
            <consortium name="The Broad Institute Genome Sequencing Center for Infectious Disease"/>
            <person name="Wu L."/>
            <person name="Ma J."/>
        </authorList>
    </citation>
    <scope>NUCLEOTIDE SEQUENCE [LARGE SCALE GENOMIC DNA]</scope>
    <source>
        <strain evidence="10">NBRC 111980</strain>
    </source>
</reference>
<proteinExistence type="inferred from homology"/>
<comment type="similarity">
    <text evidence="2">Belongs to the FliN/MopA/SpaO family.</text>
</comment>
<dbReference type="InterPro" id="IPR001543">
    <property type="entry name" value="FliN-like_C"/>
</dbReference>
<evidence type="ECO:0000256" key="4">
    <source>
        <dbReference type="ARBA" id="ARBA00022475"/>
    </source>
</evidence>
<dbReference type="Proteomes" id="UP001156670">
    <property type="component" value="Unassembled WGS sequence"/>
</dbReference>
<sequence length="109" mass="11969">MTSQGSVKQISVMPVDLPEHVEQAPDKNSPLPSRALLDDIKVRVDVSLGTAEMTVKQLMSIQNGSIVELEQQLHQETHVLLNGKVIARGEIVAVNEHFGIRITHVLDAQ</sequence>
<dbReference type="InterPro" id="IPR051469">
    <property type="entry name" value="FliN/MopA/SpaO"/>
</dbReference>
<gene>
    <name evidence="9" type="ORF">GCM10007901_16000</name>
</gene>
<accession>A0ABQ5XNA0</accession>
<dbReference type="PANTHER" id="PTHR43484:SF1">
    <property type="entry name" value="FLAGELLAR MOTOR SWITCH PROTEIN FLIN"/>
    <property type="match status" value="1"/>
</dbReference>
<evidence type="ECO:0000256" key="1">
    <source>
        <dbReference type="ARBA" id="ARBA00004413"/>
    </source>
</evidence>
<organism evidence="9 10">
    <name type="scientific">Dyella acidisoli</name>
    <dbReference type="NCBI Taxonomy" id="1867834"/>
    <lineage>
        <taxon>Bacteria</taxon>
        <taxon>Pseudomonadati</taxon>
        <taxon>Pseudomonadota</taxon>
        <taxon>Gammaproteobacteria</taxon>
        <taxon>Lysobacterales</taxon>
        <taxon>Rhodanobacteraceae</taxon>
        <taxon>Dyella</taxon>
    </lineage>
</organism>
<dbReference type="InterPro" id="IPR036429">
    <property type="entry name" value="SpoA-like_sf"/>
</dbReference>
<keyword evidence="10" id="KW-1185">Reference proteome</keyword>
<evidence type="ECO:0000256" key="3">
    <source>
        <dbReference type="ARBA" id="ARBA00021897"/>
    </source>
</evidence>
<protein>
    <recommendedName>
        <fullName evidence="3">Flagellar motor switch protein FliN</fullName>
    </recommendedName>
</protein>
<dbReference type="Gene3D" id="2.30.330.10">
    <property type="entry name" value="SpoA-like"/>
    <property type="match status" value="1"/>
</dbReference>
<dbReference type="EMBL" id="BSOB01000010">
    <property type="protein sequence ID" value="GLQ92649.1"/>
    <property type="molecule type" value="Genomic_DNA"/>
</dbReference>
<keyword evidence="7" id="KW-0472">Membrane</keyword>
<keyword evidence="6" id="KW-0283">Flagellar rotation</keyword>
<evidence type="ECO:0000256" key="6">
    <source>
        <dbReference type="ARBA" id="ARBA00022779"/>
    </source>
</evidence>
<dbReference type="PANTHER" id="PTHR43484">
    <property type="match status" value="1"/>
</dbReference>
<keyword evidence="5" id="KW-0145">Chemotaxis</keyword>
<name>A0ABQ5XNA0_9GAMM</name>
<dbReference type="InterPro" id="IPR001172">
    <property type="entry name" value="FliN_T3SS_HrcQb"/>
</dbReference>
<dbReference type="Pfam" id="PF01052">
    <property type="entry name" value="FliMN_C"/>
    <property type="match status" value="1"/>
</dbReference>
<dbReference type="PRINTS" id="PR00956">
    <property type="entry name" value="FLGMOTORFLIN"/>
</dbReference>
<evidence type="ECO:0000259" key="8">
    <source>
        <dbReference type="Pfam" id="PF01052"/>
    </source>
</evidence>
<feature type="domain" description="Flagellar motor switch protein FliN-like C-terminal" evidence="8">
    <location>
        <begin position="37"/>
        <end position="106"/>
    </location>
</feature>